<dbReference type="EMBL" id="VJMH01005193">
    <property type="protein sequence ID" value="KAF0699178.1"/>
    <property type="molecule type" value="Genomic_DNA"/>
</dbReference>
<dbReference type="AlphaFoldDB" id="A0A485KPU4"/>
<dbReference type="OrthoDB" id="346673at2759"/>
<evidence type="ECO:0000256" key="2">
    <source>
        <dbReference type="SAM" id="MobiDB-lite"/>
    </source>
</evidence>
<comment type="similarity">
    <text evidence="1">Belongs to the ORC2 family.</text>
</comment>
<dbReference type="GO" id="GO:0006260">
    <property type="term" value="P:DNA replication"/>
    <property type="evidence" value="ECO:0007669"/>
    <property type="project" value="UniProtKB-UniRule"/>
</dbReference>
<reference evidence="4" key="2">
    <citation type="submission" date="2019-06" db="EMBL/GenBank/DDBJ databases">
        <title>Genomics analysis of Aphanomyces spp. identifies a new class of oomycete effector associated with host adaptation.</title>
        <authorList>
            <person name="Gaulin E."/>
        </authorList>
    </citation>
    <scope>NUCLEOTIDE SEQUENCE</scope>
    <source>
        <strain evidence="4">CBS 578.67</strain>
    </source>
</reference>
<dbReference type="EMBL" id="CAADRA010005214">
    <property type="protein sequence ID" value="VFT87105.1"/>
    <property type="molecule type" value="Genomic_DNA"/>
</dbReference>
<dbReference type="InterPro" id="IPR056772">
    <property type="entry name" value="RecA-like_ORC2"/>
</dbReference>
<dbReference type="PANTHER" id="PTHR14052">
    <property type="entry name" value="ORIGIN RECOGNITION COMPLEX SUBUNIT 2"/>
    <property type="match status" value="1"/>
</dbReference>
<feature type="compositionally biased region" description="Basic and acidic residues" evidence="2">
    <location>
        <begin position="27"/>
        <end position="71"/>
    </location>
</feature>
<evidence type="ECO:0000313" key="5">
    <source>
        <dbReference type="EMBL" id="VFT87105.1"/>
    </source>
</evidence>
<comment type="subcellular location">
    <subcellularLocation>
        <location evidence="1">Nucleus</location>
    </subcellularLocation>
</comment>
<feature type="compositionally biased region" description="Acidic residues" evidence="2">
    <location>
        <begin position="80"/>
        <end position="91"/>
    </location>
</feature>
<comment type="subunit">
    <text evidence="1">Component of the origin recognition complex (ORC).</text>
</comment>
<comment type="function">
    <text evidence="1">Component of the origin recognition complex (ORC) that binds origins of replication. DNA-binding is ATP-dependent. ORC is required to assemble the pre-replication complex necessary to initiate DNA replication.</text>
</comment>
<sequence length="493" mass="54665">MERRSATRRADVRQGGQDATRPGADIVEGRSKSRRIREAADKKEMQEREAKRRAEIIEAERRRSKIEQDTQRRRRKATGSDDEAEMEDADTDSSNVQSKKSRKSLSGATPARSPTERPRADIAPDPSFVMGNRQATDYFSSRKFRKKSKDDKKTAALVLLDADDILAALKAWNASHADPVIPKQLELHMQQFDRWERQLLAGFNLLITGFGSKLQLLQSLATRLSVERSVLQIHGYIPSVSIRYVVTTLFDKLFRKKLPPNRPLEEQCLELTRLLSASDTTICLVVHSIDGPALRSAETQHALSVLAASRAVHMVASVDHLNAAALWEEAETKRFGWLEHVAPSCAPYAAESVVKSWGGGGGKHAAPTALSGLKYILESLTPTDLSVLRALATEQLKGALVDHKPFVDLCRKAMLVSSVQGMRNALTCLTDHGLIVQSTTDNLRIPYGDHVLQHTILRQAMAKDDDDDDANDDAADESDDDDDTTQPDTTTEE</sequence>
<dbReference type="InterPro" id="IPR007220">
    <property type="entry name" value="ORC2"/>
</dbReference>
<reference evidence="5 6" key="1">
    <citation type="submission" date="2019-03" db="EMBL/GenBank/DDBJ databases">
        <authorList>
            <person name="Gaulin E."/>
            <person name="Dumas B."/>
        </authorList>
    </citation>
    <scope>NUCLEOTIDE SEQUENCE [LARGE SCALE GENOMIC DNA]</scope>
    <source>
        <strain evidence="5">CBS 568.67</strain>
    </source>
</reference>
<dbReference type="GO" id="GO:0005664">
    <property type="term" value="C:nuclear origin of replication recognition complex"/>
    <property type="evidence" value="ECO:0007669"/>
    <property type="project" value="UniProtKB-UniRule"/>
</dbReference>
<accession>A0A485KPU4</accession>
<keyword evidence="6" id="KW-1185">Reference proteome</keyword>
<feature type="compositionally biased region" description="Basic and acidic residues" evidence="2">
    <location>
        <begin position="1"/>
        <end position="12"/>
    </location>
</feature>
<evidence type="ECO:0000313" key="6">
    <source>
        <dbReference type="Proteomes" id="UP000332933"/>
    </source>
</evidence>
<gene>
    <name evidence="5" type="primary">Aste57867_10230</name>
    <name evidence="4" type="ORF">As57867_010191</name>
    <name evidence="5" type="ORF">ASTE57867_10230</name>
</gene>
<dbReference type="Proteomes" id="UP000332933">
    <property type="component" value="Unassembled WGS sequence"/>
</dbReference>
<feature type="domain" description="Origin recognition complex subunit 2 RecA-like" evidence="3">
    <location>
        <begin position="186"/>
        <end position="340"/>
    </location>
</feature>
<keyword evidence="1" id="KW-0235">DNA replication</keyword>
<feature type="compositionally biased region" description="Acidic residues" evidence="2">
    <location>
        <begin position="464"/>
        <end position="493"/>
    </location>
</feature>
<organism evidence="5 6">
    <name type="scientific">Aphanomyces stellatus</name>
    <dbReference type="NCBI Taxonomy" id="120398"/>
    <lineage>
        <taxon>Eukaryota</taxon>
        <taxon>Sar</taxon>
        <taxon>Stramenopiles</taxon>
        <taxon>Oomycota</taxon>
        <taxon>Saprolegniomycetes</taxon>
        <taxon>Saprolegniales</taxon>
        <taxon>Verrucalvaceae</taxon>
        <taxon>Aphanomyces</taxon>
    </lineage>
</organism>
<feature type="region of interest" description="Disordered" evidence="2">
    <location>
        <begin position="462"/>
        <end position="493"/>
    </location>
</feature>
<evidence type="ECO:0000259" key="3">
    <source>
        <dbReference type="Pfam" id="PF04084"/>
    </source>
</evidence>
<protein>
    <recommendedName>
        <fullName evidence="1">Origin recognition complex subunit 2</fullName>
    </recommendedName>
</protein>
<evidence type="ECO:0000256" key="1">
    <source>
        <dbReference type="RuleBase" id="RU368084"/>
    </source>
</evidence>
<evidence type="ECO:0000313" key="4">
    <source>
        <dbReference type="EMBL" id="KAF0699178.1"/>
    </source>
</evidence>
<proteinExistence type="inferred from homology"/>
<dbReference type="GO" id="GO:0003688">
    <property type="term" value="F:DNA replication origin binding"/>
    <property type="evidence" value="ECO:0007669"/>
    <property type="project" value="UniProtKB-UniRule"/>
</dbReference>
<dbReference type="Pfam" id="PF04084">
    <property type="entry name" value="RecA-like_ORC2"/>
    <property type="match status" value="1"/>
</dbReference>
<feature type="region of interest" description="Disordered" evidence="2">
    <location>
        <begin position="1"/>
        <end position="131"/>
    </location>
</feature>
<name>A0A485KPU4_9STRA</name>
<keyword evidence="1" id="KW-0539">Nucleus</keyword>
<dbReference type="PANTHER" id="PTHR14052:SF0">
    <property type="entry name" value="ORIGIN RECOGNITION COMPLEX SUBUNIT 2"/>
    <property type="match status" value="1"/>
</dbReference>